<reference evidence="7 8" key="1">
    <citation type="submission" date="2019-03" db="EMBL/GenBank/DDBJ databases">
        <title>Whole genome sequence of Arthrobacter sp JH1-1.</title>
        <authorList>
            <person name="Trinh H.N."/>
        </authorList>
    </citation>
    <scope>NUCLEOTIDE SEQUENCE [LARGE SCALE GENOMIC DNA]</scope>
    <source>
        <strain evidence="7 8">JH1-1</strain>
    </source>
</reference>
<dbReference type="GO" id="GO:0022857">
    <property type="term" value="F:transmembrane transporter activity"/>
    <property type="evidence" value="ECO:0007669"/>
    <property type="project" value="InterPro"/>
</dbReference>
<dbReference type="GO" id="GO:0006865">
    <property type="term" value="P:amino acid transport"/>
    <property type="evidence" value="ECO:0007669"/>
    <property type="project" value="InterPro"/>
</dbReference>
<feature type="transmembrane region" description="Helical" evidence="6">
    <location>
        <begin position="21"/>
        <end position="42"/>
    </location>
</feature>
<evidence type="ECO:0000313" key="8">
    <source>
        <dbReference type="Proteomes" id="UP000295511"/>
    </source>
</evidence>
<evidence type="ECO:0000256" key="2">
    <source>
        <dbReference type="ARBA" id="ARBA00022448"/>
    </source>
</evidence>
<dbReference type="GO" id="GO:0016020">
    <property type="term" value="C:membrane"/>
    <property type="evidence" value="ECO:0007669"/>
    <property type="project" value="UniProtKB-SubCell"/>
</dbReference>
<dbReference type="AlphaFoldDB" id="A0A4R5KBP5"/>
<feature type="transmembrane region" description="Helical" evidence="6">
    <location>
        <begin position="96"/>
        <end position="117"/>
    </location>
</feature>
<feature type="transmembrane region" description="Helical" evidence="6">
    <location>
        <begin position="494"/>
        <end position="513"/>
    </location>
</feature>
<dbReference type="PANTHER" id="PTHR47547:SF1">
    <property type="entry name" value="ASPARTATE-PROTON SYMPORTER"/>
    <property type="match status" value="1"/>
</dbReference>
<sequence>MATKLSAPTGTTVSAGFQRRLGYWSLVGIGIGSVIGSGWLFSAMYAAQGAGPSALISWVIGGTVMLALSLVVAELGMTFPESGGTIRYPLYSNGKLAAGIIGWCTNVGVIGVPALEASGVMQYASSYVPGLYAHGSLTLQGIIGSALLLAVFTALNYFGVTLFARSNNIVTTIKIVIPILTLLVLIISGLTSHGSAGGINNFADGGGFAPYGLSASLGVIATAGILFAYNGAQAIVVLSGEARNPRKDIPAAMITTIVFTIVLYLGLQLAFIIAAPHASVLKGWGSAMFDSPFGNLALIAGIQWLYWILVADAAVSPSGSAIVAVAALGRTVAAMAKNGFLPSGLQKIDEKWGIPRRALALNFVVGLAFLLPLPSWHAMIGIIGVMIAFTFGIASVSVGVFRRAGITRSADRICGVGILAPITFSAGGLIVSWVPWAQVSNTFPILAIGIVLYAVNHLTQKHGRSEIQGGAWLLVFFGFLYAATYLGSTGIGVLPAPWDTVVVFLGGLAFYRWGTIEGLRYMKANPDIADELEAKRTNPEPGTGFPVHG</sequence>
<feature type="transmembrane region" description="Helical" evidence="6">
    <location>
        <begin position="379"/>
        <end position="401"/>
    </location>
</feature>
<evidence type="ECO:0000256" key="5">
    <source>
        <dbReference type="ARBA" id="ARBA00023136"/>
    </source>
</evidence>
<dbReference type="Proteomes" id="UP000295511">
    <property type="component" value="Unassembled WGS sequence"/>
</dbReference>
<dbReference type="OrthoDB" id="9762947at2"/>
<gene>
    <name evidence="7" type="ORF">E1809_18120</name>
</gene>
<organism evidence="7 8">
    <name type="scientific">Arthrobacter terricola</name>
    <dbReference type="NCBI Taxonomy" id="2547396"/>
    <lineage>
        <taxon>Bacteria</taxon>
        <taxon>Bacillati</taxon>
        <taxon>Actinomycetota</taxon>
        <taxon>Actinomycetes</taxon>
        <taxon>Micrococcales</taxon>
        <taxon>Micrococcaceae</taxon>
        <taxon>Arthrobacter</taxon>
    </lineage>
</organism>
<dbReference type="InterPro" id="IPR052962">
    <property type="entry name" value="AA_Transporter_AGT"/>
</dbReference>
<keyword evidence="4 6" id="KW-1133">Transmembrane helix</keyword>
<comment type="subcellular location">
    <subcellularLocation>
        <location evidence="1">Membrane</location>
        <topology evidence="1">Multi-pass membrane protein</topology>
    </subcellularLocation>
</comment>
<evidence type="ECO:0000256" key="6">
    <source>
        <dbReference type="SAM" id="Phobius"/>
    </source>
</evidence>
<evidence type="ECO:0000313" key="7">
    <source>
        <dbReference type="EMBL" id="TDF92496.1"/>
    </source>
</evidence>
<feature type="transmembrane region" description="Helical" evidence="6">
    <location>
        <begin position="471"/>
        <end position="488"/>
    </location>
</feature>
<evidence type="ECO:0000256" key="1">
    <source>
        <dbReference type="ARBA" id="ARBA00004141"/>
    </source>
</evidence>
<dbReference type="Pfam" id="PF13520">
    <property type="entry name" value="AA_permease_2"/>
    <property type="match status" value="1"/>
</dbReference>
<feature type="transmembrane region" description="Helical" evidence="6">
    <location>
        <begin position="208"/>
        <end position="229"/>
    </location>
</feature>
<protein>
    <submittedName>
        <fullName evidence="7">APC family permease</fullName>
    </submittedName>
</protein>
<feature type="transmembrane region" description="Helical" evidence="6">
    <location>
        <begin position="413"/>
        <end position="436"/>
    </location>
</feature>
<dbReference type="EMBL" id="SMRU01000023">
    <property type="protein sequence ID" value="TDF92496.1"/>
    <property type="molecule type" value="Genomic_DNA"/>
</dbReference>
<dbReference type="Gene3D" id="1.20.1740.10">
    <property type="entry name" value="Amino acid/polyamine transporter I"/>
    <property type="match status" value="1"/>
</dbReference>
<dbReference type="InterPro" id="IPR002293">
    <property type="entry name" value="AA/rel_permease1"/>
</dbReference>
<accession>A0A4R5KBP5</accession>
<feature type="transmembrane region" description="Helical" evidence="6">
    <location>
        <begin position="442"/>
        <end position="459"/>
    </location>
</feature>
<feature type="transmembrane region" description="Helical" evidence="6">
    <location>
        <begin position="304"/>
        <end position="333"/>
    </location>
</feature>
<dbReference type="PIRSF" id="PIRSF006060">
    <property type="entry name" value="AA_transporter"/>
    <property type="match status" value="1"/>
</dbReference>
<feature type="transmembrane region" description="Helical" evidence="6">
    <location>
        <begin position="54"/>
        <end position="75"/>
    </location>
</feature>
<keyword evidence="2" id="KW-0813">Transport</keyword>
<feature type="transmembrane region" description="Helical" evidence="6">
    <location>
        <begin position="137"/>
        <end position="163"/>
    </location>
</feature>
<dbReference type="PANTHER" id="PTHR47547">
    <property type="match status" value="1"/>
</dbReference>
<name>A0A4R5KBP5_9MICC</name>
<keyword evidence="3 6" id="KW-0812">Transmembrane</keyword>
<feature type="transmembrane region" description="Helical" evidence="6">
    <location>
        <begin position="175"/>
        <end position="196"/>
    </location>
</feature>
<evidence type="ECO:0000256" key="3">
    <source>
        <dbReference type="ARBA" id="ARBA00022692"/>
    </source>
</evidence>
<dbReference type="PROSITE" id="PS00218">
    <property type="entry name" value="AMINO_ACID_PERMEASE_1"/>
    <property type="match status" value="1"/>
</dbReference>
<feature type="transmembrane region" description="Helical" evidence="6">
    <location>
        <begin position="249"/>
        <end position="274"/>
    </location>
</feature>
<dbReference type="InterPro" id="IPR004840">
    <property type="entry name" value="Amino_acid_permease_CS"/>
</dbReference>
<evidence type="ECO:0000256" key="4">
    <source>
        <dbReference type="ARBA" id="ARBA00022989"/>
    </source>
</evidence>
<keyword evidence="5 6" id="KW-0472">Membrane</keyword>
<keyword evidence="8" id="KW-1185">Reference proteome</keyword>
<proteinExistence type="predicted"/>
<comment type="caution">
    <text evidence="7">The sequence shown here is derived from an EMBL/GenBank/DDBJ whole genome shotgun (WGS) entry which is preliminary data.</text>
</comment>